<evidence type="ECO:0000256" key="5">
    <source>
        <dbReference type="ARBA" id="ARBA00022792"/>
    </source>
</evidence>
<comment type="caution">
    <text evidence="16">The sequence shown here is derived from an EMBL/GenBank/DDBJ whole genome shotgun (WGS) entry which is preliminary data.</text>
</comment>
<keyword evidence="17" id="KW-1185">Reference proteome</keyword>
<evidence type="ECO:0000256" key="13">
    <source>
        <dbReference type="SAM" id="MobiDB-lite"/>
    </source>
</evidence>
<dbReference type="InterPro" id="IPR014851">
    <property type="entry name" value="BCS1_N"/>
</dbReference>
<proteinExistence type="inferred from homology"/>
<accession>A0ABR1FWS3</accession>
<protein>
    <submittedName>
        <fullName evidence="16">Mitochondrial chaperone BCS1</fullName>
    </submittedName>
</protein>
<reference evidence="16 17" key="1">
    <citation type="submission" date="2024-03" db="EMBL/GenBank/DDBJ databases">
        <title>Aureococcus anophagefferens CCMP1851 and Kratosvirus quantuckense: Draft genome of a second virus-susceptible host strain in the model system.</title>
        <authorList>
            <person name="Chase E."/>
            <person name="Truchon A.R."/>
            <person name="Schepens W."/>
            <person name="Wilhelm S.W."/>
        </authorList>
    </citation>
    <scope>NUCLEOTIDE SEQUENCE [LARGE SCALE GENOMIC DNA]</scope>
    <source>
        <strain evidence="16 17">CCMP1851</strain>
    </source>
</reference>
<dbReference type="InterPro" id="IPR003959">
    <property type="entry name" value="ATPase_AAA_core"/>
</dbReference>
<dbReference type="SMART" id="SM00382">
    <property type="entry name" value="AAA"/>
    <property type="match status" value="1"/>
</dbReference>
<evidence type="ECO:0000256" key="2">
    <source>
        <dbReference type="ARBA" id="ARBA00007448"/>
    </source>
</evidence>
<dbReference type="Pfam" id="PF00004">
    <property type="entry name" value="AAA"/>
    <property type="match status" value="1"/>
</dbReference>
<dbReference type="InterPro" id="IPR057495">
    <property type="entry name" value="AAA_lid_BCS1"/>
</dbReference>
<gene>
    <name evidence="16" type="primary">BCS1L</name>
    <name evidence="16" type="ORF">SO694_00111030</name>
</gene>
<keyword evidence="9" id="KW-0496">Mitochondrion</keyword>
<evidence type="ECO:0000256" key="11">
    <source>
        <dbReference type="ARBA" id="ARBA00048778"/>
    </source>
</evidence>
<dbReference type="PROSITE" id="PS00674">
    <property type="entry name" value="AAA"/>
    <property type="match status" value="1"/>
</dbReference>
<feature type="region of interest" description="Disordered" evidence="13">
    <location>
        <begin position="455"/>
        <end position="485"/>
    </location>
</feature>
<keyword evidence="8" id="KW-1133">Transmembrane helix</keyword>
<evidence type="ECO:0000256" key="6">
    <source>
        <dbReference type="ARBA" id="ARBA00022801"/>
    </source>
</evidence>
<keyword evidence="10" id="KW-0472">Membrane</keyword>
<dbReference type="Proteomes" id="UP001363151">
    <property type="component" value="Unassembled WGS sequence"/>
</dbReference>
<comment type="subcellular location">
    <subcellularLocation>
        <location evidence="1">Mitochondrion inner membrane</location>
        <topology evidence="1">Single-pass membrane protein</topology>
    </subcellularLocation>
</comment>
<dbReference type="SMART" id="SM01024">
    <property type="entry name" value="BCS1_N"/>
    <property type="match status" value="1"/>
</dbReference>
<keyword evidence="7 12" id="KW-0067">ATP-binding</keyword>
<evidence type="ECO:0000256" key="8">
    <source>
        <dbReference type="ARBA" id="ARBA00022989"/>
    </source>
</evidence>
<evidence type="ECO:0000256" key="1">
    <source>
        <dbReference type="ARBA" id="ARBA00004434"/>
    </source>
</evidence>
<dbReference type="InterPro" id="IPR027417">
    <property type="entry name" value="P-loop_NTPase"/>
</dbReference>
<dbReference type="InterPro" id="IPR003960">
    <property type="entry name" value="ATPase_AAA_CS"/>
</dbReference>
<name>A0ABR1FWS3_AURAN</name>
<dbReference type="CDD" id="cd19510">
    <property type="entry name" value="RecA-like_BCS1"/>
    <property type="match status" value="1"/>
</dbReference>
<evidence type="ECO:0000256" key="12">
    <source>
        <dbReference type="RuleBase" id="RU003651"/>
    </source>
</evidence>
<feature type="domain" description="BCS1 N-terminal" evidence="15">
    <location>
        <begin position="47"/>
        <end position="221"/>
    </location>
</feature>
<dbReference type="InterPro" id="IPR003593">
    <property type="entry name" value="AAA+_ATPase"/>
</dbReference>
<comment type="similarity">
    <text evidence="2">Belongs to the AAA ATPase family. BCS1 subfamily.</text>
</comment>
<sequence>MDPLRDDASAVSAAAPAPQKSFLDGVLPQALQDGPVGAVVAGGAGLAALSLGLGLFRSGSRLAVSGLRRHLTTTLEVTSKDPAYPWVLHWLKEAKGRSNASFKHVSAATIVGDEAGGASFDLVPSPGKHVVRYGGSWLLVERAREYGTVNTSSGTPWEKLTLTAFASPATAAGGLFRELLGDARDGALAAKDEDATILYTCWGTEWRPFGRPRAKRRLESVVLKAGVAESIVGDVEDWGTNAEWYRSRGVPYRRGYLLHGPPGGGKTSFILSLAGRLGLDVCLLALSDEGLSDDRLALALSAVPPRCVVLLEDVDAAFVSRDDATRRPGAAGPSLTLSGLLNALDGAAASEGRVVFMTTNYVDRLDPALLRPGRVDVVSRLGRADADQAARLFASFYDEARGPDADAFGAAVVAASRAAAGRPPSMAELQGFLLTRKFDRAAALADVADIGDVLRVAPPPETPALDDDDDDDDDEEPLPVKSRGRKRLTALEVDRMVFNPQPGWEDDIGRIK</sequence>
<evidence type="ECO:0000259" key="15">
    <source>
        <dbReference type="SMART" id="SM01024"/>
    </source>
</evidence>
<evidence type="ECO:0000256" key="9">
    <source>
        <dbReference type="ARBA" id="ARBA00023128"/>
    </source>
</evidence>
<dbReference type="Gene3D" id="3.40.50.300">
    <property type="entry name" value="P-loop containing nucleotide triphosphate hydrolases"/>
    <property type="match status" value="1"/>
</dbReference>
<dbReference type="Pfam" id="PF08740">
    <property type="entry name" value="BCS1_N"/>
    <property type="match status" value="1"/>
</dbReference>
<feature type="domain" description="AAA+ ATPase" evidence="14">
    <location>
        <begin position="252"/>
        <end position="385"/>
    </location>
</feature>
<dbReference type="SUPFAM" id="SSF52540">
    <property type="entry name" value="P-loop containing nucleoside triphosphate hydrolases"/>
    <property type="match status" value="1"/>
</dbReference>
<dbReference type="Pfam" id="PF25426">
    <property type="entry name" value="AAA_lid_BCS1"/>
    <property type="match status" value="1"/>
</dbReference>
<keyword evidence="4 12" id="KW-0547">Nucleotide-binding</keyword>
<dbReference type="InterPro" id="IPR050747">
    <property type="entry name" value="Mitochondrial_chaperone_BCS1"/>
</dbReference>
<keyword evidence="3" id="KW-0812">Transmembrane</keyword>
<feature type="compositionally biased region" description="Acidic residues" evidence="13">
    <location>
        <begin position="464"/>
        <end position="477"/>
    </location>
</feature>
<evidence type="ECO:0000256" key="3">
    <source>
        <dbReference type="ARBA" id="ARBA00022692"/>
    </source>
</evidence>
<keyword evidence="5" id="KW-0999">Mitochondrion inner membrane</keyword>
<keyword evidence="6" id="KW-0378">Hydrolase</keyword>
<evidence type="ECO:0000256" key="7">
    <source>
        <dbReference type="ARBA" id="ARBA00022840"/>
    </source>
</evidence>
<comment type="catalytic activity">
    <reaction evidence="11">
        <text>ATP + H2O = ADP + phosphate + H(+)</text>
        <dbReference type="Rhea" id="RHEA:13065"/>
        <dbReference type="ChEBI" id="CHEBI:15377"/>
        <dbReference type="ChEBI" id="CHEBI:15378"/>
        <dbReference type="ChEBI" id="CHEBI:30616"/>
        <dbReference type="ChEBI" id="CHEBI:43474"/>
        <dbReference type="ChEBI" id="CHEBI:456216"/>
    </reaction>
    <physiologicalReaction direction="left-to-right" evidence="11">
        <dbReference type="Rhea" id="RHEA:13066"/>
    </physiologicalReaction>
</comment>
<organism evidence="16 17">
    <name type="scientific">Aureococcus anophagefferens</name>
    <name type="common">Harmful bloom alga</name>
    <dbReference type="NCBI Taxonomy" id="44056"/>
    <lineage>
        <taxon>Eukaryota</taxon>
        <taxon>Sar</taxon>
        <taxon>Stramenopiles</taxon>
        <taxon>Ochrophyta</taxon>
        <taxon>Pelagophyceae</taxon>
        <taxon>Pelagomonadales</taxon>
        <taxon>Pelagomonadaceae</taxon>
        <taxon>Aureococcus</taxon>
    </lineage>
</organism>
<evidence type="ECO:0000256" key="4">
    <source>
        <dbReference type="ARBA" id="ARBA00022741"/>
    </source>
</evidence>
<evidence type="ECO:0000313" key="16">
    <source>
        <dbReference type="EMBL" id="KAK7240488.1"/>
    </source>
</evidence>
<evidence type="ECO:0000313" key="17">
    <source>
        <dbReference type="Proteomes" id="UP001363151"/>
    </source>
</evidence>
<evidence type="ECO:0000259" key="14">
    <source>
        <dbReference type="SMART" id="SM00382"/>
    </source>
</evidence>
<dbReference type="EMBL" id="JBBJCI010000211">
    <property type="protein sequence ID" value="KAK7240488.1"/>
    <property type="molecule type" value="Genomic_DNA"/>
</dbReference>
<dbReference type="PANTHER" id="PTHR23070">
    <property type="entry name" value="BCS1 AAA-TYPE ATPASE"/>
    <property type="match status" value="1"/>
</dbReference>
<evidence type="ECO:0000256" key="10">
    <source>
        <dbReference type="ARBA" id="ARBA00023136"/>
    </source>
</evidence>